<name>A0A8J5XY40_9ROSI</name>
<dbReference type="AlphaFoldDB" id="A0A8J5XY40"/>
<evidence type="ECO:0008006" key="5">
    <source>
        <dbReference type="Google" id="ProtNLM"/>
    </source>
</evidence>
<accession>A0A8J5XY40</accession>
<dbReference type="Gene3D" id="3.60.10.10">
    <property type="entry name" value="Endonuclease/exonuclease/phosphatase"/>
    <property type="match status" value="1"/>
</dbReference>
<comment type="caution">
    <text evidence="3">The sequence shown here is derived from an EMBL/GenBank/DDBJ whole genome shotgun (WGS) entry which is preliminary data.</text>
</comment>
<dbReference type="PANTHER" id="PTHR35218">
    <property type="entry name" value="RNASE H DOMAIN-CONTAINING PROTEIN"/>
    <property type="match status" value="1"/>
</dbReference>
<proteinExistence type="predicted"/>
<sequence>MKRGLREANKVVMYRVVKSLWFTKELAYFLAMTEGIYVVKFGNFEDRTRMLNLAPWLFDNCLFTMLPYGVMGEVVGIDWRDRDGYWIGYLRVKFNIDISNPLRRVVHWVGNEGTEILCGIKYERLPTFCYSYGCIGHSTQKCLRQKEIPGADKSNFQYGNWLMIQLSMPNQARSNWRNDVEFLERSAPPKIMKILCGNYHGIRNLAIVRELKQLLVANSPDIMLSCETKIYAVKLESIWVNYRMASCLGVDPKGRNGGLAIMWKDGIKVIIQNNCSHHIDSLVKLGDSTSLRFIRFYGFAKLNLYARSWDLLKSIRESVREDWIVGGDFNAILNDSDKFRCRKKSRVDMEDFQRTIEELALVDIKIDKGWLIWSKNREGNGLIKERLDRFLFSTIGLENTPFLSTYVVRQACSDHDAVVLDSQDCYLSLKLVGIMRKRLNILSKELRAPIMMLLRECRECVLCLGRGNIVDSKE</sequence>
<dbReference type="Pfam" id="PF03372">
    <property type="entry name" value="Exo_endo_phos"/>
    <property type="match status" value="1"/>
</dbReference>
<dbReference type="InterPro" id="IPR036691">
    <property type="entry name" value="Endo/exonu/phosph_ase_sf"/>
</dbReference>
<evidence type="ECO:0000313" key="3">
    <source>
        <dbReference type="EMBL" id="KAG8478646.1"/>
    </source>
</evidence>
<dbReference type="PANTHER" id="PTHR35218:SF9">
    <property type="entry name" value="ENDONUCLEASE_EXONUCLEASE_PHOSPHATASE DOMAIN-CONTAINING PROTEIN"/>
    <property type="match status" value="1"/>
</dbReference>
<evidence type="ECO:0000313" key="4">
    <source>
        <dbReference type="Proteomes" id="UP000701853"/>
    </source>
</evidence>
<dbReference type="SUPFAM" id="SSF56219">
    <property type="entry name" value="DNase I-like"/>
    <property type="match status" value="1"/>
</dbReference>
<gene>
    <name evidence="3" type="ORF">CXB51_028454</name>
</gene>
<dbReference type="InterPro" id="IPR005135">
    <property type="entry name" value="Endo/exonuclease/phosphatase"/>
</dbReference>
<reference evidence="3 4" key="1">
    <citation type="journal article" date="2021" name="bioRxiv">
        <title>The Gossypium anomalum genome as a resource for cotton improvement and evolutionary analysis of hybrid incompatibility.</title>
        <authorList>
            <person name="Grover C.E."/>
            <person name="Yuan D."/>
            <person name="Arick M.A."/>
            <person name="Miller E.R."/>
            <person name="Hu G."/>
            <person name="Peterson D.G."/>
            <person name="Wendel J.F."/>
            <person name="Udall J.A."/>
        </authorList>
    </citation>
    <scope>NUCLEOTIDE SEQUENCE [LARGE SCALE GENOMIC DNA]</scope>
    <source>
        <strain evidence="3">JFW-Udall</strain>
        <tissue evidence="3">Leaf</tissue>
    </source>
</reference>
<feature type="domain" description="Zinc knuckle CX2CX4HX4C" evidence="2">
    <location>
        <begin position="96"/>
        <end position="143"/>
    </location>
</feature>
<protein>
    <recommendedName>
        <fullName evidence="5">DUF4283 domain-containing protein</fullName>
    </recommendedName>
</protein>
<dbReference type="Proteomes" id="UP000701853">
    <property type="component" value="Chromosome 11"/>
</dbReference>
<organism evidence="3 4">
    <name type="scientific">Gossypium anomalum</name>
    <dbReference type="NCBI Taxonomy" id="47600"/>
    <lineage>
        <taxon>Eukaryota</taxon>
        <taxon>Viridiplantae</taxon>
        <taxon>Streptophyta</taxon>
        <taxon>Embryophyta</taxon>
        <taxon>Tracheophyta</taxon>
        <taxon>Spermatophyta</taxon>
        <taxon>Magnoliopsida</taxon>
        <taxon>eudicotyledons</taxon>
        <taxon>Gunneridae</taxon>
        <taxon>Pentapetalae</taxon>
        <taxon>rosids</taxon>
        <taxon>malvids</taxon>
        <taxon>Malvales</taxon>
        <taxon>Malvaceae</taxon>
        <taxon>Malvoideae</taxon>
        <taxon>Gossypium</taxon>
    </lineage>
</organism>
<dbReference type="EMBL" id="JAHUZN010000011">
    <property type="protein sequence ID" value="KAG8478646.1"/>
    <property type="molecule type" value="Genomic_DNA"/>
</dbReference>
<feature type="domain" description="Endonuclease/exonuclease/phosphatase" evidence="1">
    <location>
        <begin position="210"/>
        <end position="415"/>
    </location>
</feature>
<dbReference type="Pfam" id="PF14392">
    <property type="entry name" value="zf-CCHC_4"/>
    <property type="match status" value="1"/>
</dbReference>
<dbReference type="GO" id="GO:0003824">
    <property type="term" value="F:catalytic activity"/>
    <property type="evidence" value="ECO:0007669"/>
    <property type="project" value="InterPro"/>
</dbReference>
<dbReference type="OrthoDB" id="996232at2759"/>
<dbReference type="InterPro" id="IPR025836">
    <property type="entry name" value="Zn_knuckle_CX2CX4HX4C"/>
</dbReference>
<evidence type="ECO:0000259" key="2">
    <source>
        <dbReference type="Pfam" id="PF14392"/>
    </source>
</evidence>
<evidence type="ECO:0000259" key="1">
    <source>
        <dbReference type="Pfam" id="PF03372"/>
    </source>
</evidence>
<keyword evidence="4" id="KW-1185">Reference proteome</keyword>